<dbReference type="EMBL" id="JAHLQK010000001">
    <property type="protein sequence ID" value="MBU5674972.1"/>
    <property type="molecule type" value="Genomic_DNA"/>
</dbReference>
<reference evidence="2 3" key="1">
    <citation type="submission" date="2021-06" db="EMBL/GenBank/DDBJ databases">
        <authorList>
            <person name="Sun Q."/>
            <person name="Li D."/>
        </authorList>
    </citation>
    <scope>NUCLEOTIDE SEQUENCE [LARGE SCALE GENOMIC DNA]</scope>
    <source>
        <strain evidence="2 3">MSJ-5</strain>
    </source>
</reference>
<comment type="caution">
    <text evidence="2">The sequence shown here is derived from an EMBL/GenBank/DDBJ whole genome shotgun (WGS) entry which is preliminary data.</text>
</comment>
<gene>
    <name evidence="2" type="ORF">KQI88_00895</name>
</gene>
<dbReference type="PROSITE" id="PS51257">
    <property type="entry name" value="PROKAR_LIPOPROTEIN"/>
    <property type="match status" value="1"/>
</dbReference>
<evidence type="ECO:0000313" key="3">
    <source>
        <dbReference type="Proteomes" id="UP000779508"/>
    </source>
</evidence>
<protein>
    <recommendedName>
        <fullName evidence="4">Lipoprotein</fullName>
    </recommendedName>
</protein>
<sequence>MIKKYIRKNYKFVSLLLIIFVLTGCGRNPQKPNLEKQKDNSPKLPKILKELEDEVLKIMYDLDSVTGIEKAIEKEKLTGKEEMGSSAESATQSNQDNKQKDSKSSKEENNKKDGGNKKPEEKVDMQKLIKENKIIIPLLDATDVKGSFAESPTPPADITKVWTKINDSVTEVHKKWNVLESQLIPVSVPSTKAEEFEKVLDDLTLSVMNNEKLNSLKLANELTRITTDFRSYFNGVVDHGLYGMYYHIRGAILFAASDNYVGALQHLDEANKIGSSLRQDLIKQDSQDILQKFELSIEDLRKQLEDENFYLSQIKAPIVIKNIKLMQDVFETQKNK</sequence>
<evidence type="ECO:0000256" key="1">
    <source>
        <dbReference type="SAM" id="MobiDB-lite"/>
    </source>
</evidence>
<name>A0ABS6FZU2_9FIRM</name>
<dbReference type="Proteomes" id="UP000779508">
    <property type="component" value="Unassembled WGS sequence"/>
</dbReference>
<accession>A0ABS6FZU2</accession>
<evidence type="ECO:0000313" key="2">
    <source>
        <dbReference type="EMBL" id="MBU5674972.1"/>
    </source>
</evidence>
<proteinExistence type="predicted"/>
<feature type="region of interest" description="Disordered" evidence="1">
    <location>
        <begin position="76"/>
        <end position="123"/>
    </location>
</feature>
<keyword evidence="3" id="KW-1185">Reference proteome</keyword>
<evidence type="ECO:0008006" key="4">
    <source>
        <dbReference type="Google" id="ProtNLM"/>
    </source>
</evidence>
<dbReference type="RefSeq" id="WP_216414484.1">
    <property type="nucleotide sequence ID" value="NZ_JAHLQK010000001.1"/>
</dbReference>
<feature type="compositionally biased region" description="Basic and acidic residues" evidence="1">
    <location>
        <begin position="97"/>
        <end position="123"/>
    </location>
</feature>
<organism evidence="2 3">
    <name type="scientific">Alkaliphilus flagellatus</name>
    <dbReference type="NCBI Taxonomy" id="2841507"/>
    <lineage>
        <taxon>Bacteria</taxon>
        <taxon>Bacillati</taxon>
        <taxon>Bacillota</taxon>
        <taxon>Clostridia</taxon>
        <taxon>Peptostreptococcales</taxon>
        <taxon>Natronincolaceae</taxon>
        <taxon>Alkaliphilus</taxon>
    </lineage>
</organism>